<organism evidence="3 4">
    <name type="scientific">Culter alburnus</name>
    <name type="common">Topmouth culter</name>
    <dbReference type="NCBI Taxonomy" id="194366"/>
    <lineage>
        <taxon>Eukaryota</taxon>
        <taxon>Metazoa</taxon>
        <taxon>Chordata</taxon>
        <taxon>Craniata</taxon>
        <taxon>Vertebrata</taxon>
        <taxon>Euteleostomi</taxon>
        <taxon>Actinopterygii</taxon>
        <taxon>Neopterygii</taxon>
        <taxon>Teleostei</taxon>
        <taxon>Ostariophysi</taxon>
        <taxon>Cypriniformes</taxon>
        <taxon>Xenocyprididae</taxon>
        <taxon>Xenocypridinae</taxon>
        <taxon>Culter</taxon>
    </lineage>
</organism>
<accession>A0AAW1ZED7</accession>
<gene>
    <name evidence="3" type="ORF">ABG768_010527</name>
</gene>
<evidence type="ECO:0000313" key="3">
    <source>
        <dbReference type="EMBL" id="KAK9958405.1"/>
    </source>
</evidence>
<evidence type="ECO:0000256" key="1">
    <source>
        <dbReference type="SAM" id="MobiDB-lite"/>
    </source>
</evidence>
<sequence>MPQLSSGHVWSCWERSRTRGRGGQDGREEEKEMSEGMIKREVEKRAGRGSRWMRLHWRNWPKWSQCLVPIAVVWLVVLEESPLHPSVSLTEAAGRLLLAGLLCAAMALCALAFRFLLCNGQKVKQHLPYNGDVIVRKTAENQQWASINPQQDAGHLESQVNVLADGLAVSLLHEPLPDPSEPHIRGLLTRLEAVSRRLSRSGYEEEKEKKDKCVLQDRVKHIRFYLQDRMSSLRSLLQVQRECEASVCAVQSSLQKRWALLEELHTRVTLSPDNTQEAHDPHAVLTDTESLFTELGQFKSKVQQCRTQLETNINLLQALRSSHQGLAETVGTTVDSKWTKELLQSSTDLFSEIHEDFTSLEQQTSNFVIHLRGLNASEEEKTRLSQDDQAQISAPSSLPVVPVYVAAPDAVQSHSDPESDPESPEASQKTRSKMSPFHMLCGMKRRRTSK</sequence>
<evidence type="ECO:0000256" key="2">
    <source>
        <dbReference type="SAM" id="Phobius"/>
    </source>
</evidence>
<evidence type="ECO:0000313" key="4">
    <source>
        <dbReference type="Proteomes" id="UP001479290"/>
    </source>
</evidence>
<keyword evidence="4" id="KW-1185">Reference proteome</keyword>
<protein>
    <submittedName>
        <fullName evidence="3">Uncharacterized protein</fullName>
    </submittedName>
</protein>
<name>A0AAW1ZED7_CULAL</name>
<keyword evidence="2" id="KW-0472">Membrane</keyword>
<feature type="transmembrane region" description="Helical" evidence="2">
    <location>
        <begin position="97"/>
        <end position="117"/>
    </location>
</feature>
<feature type="region of interest" description="Disordered" evidence="1">
    <location>
        <begin position="406"/>
        <end position="450"/>
    </location>
</feature>
<feature type="region of interest" description="Disordered" evidence="1">
    <location>
        <begin position="16"/>
        <end position="40"/>
    </location>
</feature>
<dbReference type="Proteomes" id="UP001479290">
    <property type="component" value="Unassembled WGS sequence"/>
</dbReference>
<keyword evidence="2" id="KW-0812">Transmembrane</keyword>
<dbReference type="AlphaFoldDB" id="A0AAW1ZED7"/>
<dbReference type="EMBL" id="JAWDJR010000018">
    <property type="protein sequence ID" value="KAK9958405.1"/>
    <property type="molecule type" value="Genomic_DNA"/>
</dbReference>
<reference evidence="3 4" key="1">
    <citation type="submission" date="2024-05" db="EMBL/GenBank/DDBJ databases">
        <title>A high-quality chromosomal-level genome assembly of Topmouth culter (Culter alburnus).</title>
        <authorList>
            <person name="Zhao H."/>
        </authorList>
    </citation>
    <scope>NUCLEOTIDE SEQUENCE [LARGE SCALE GENOMIC DNA]</scope>
    <source>
        <strain evidence="3">CATC2023</strain>
        <tissue evidence="3">Muscle</tissue>
    </source>
</reference>
<comment type="caution">
    <text evidence="3">The sequence shown here is derived from an EMBL/GenBank/DDBJ whole genome shotgun (WGS) entry which is preliminary data.</text>
</comment>
<proteinExistence type="predicted"/>
<keyword evidence="2" id="KW-1133">Transmembrane helix</keyword>